<dbReference type="InterPro" id="IPR018246">
    <property type="entry name" value="AP_endonuc_F2_Zn_BS"/>
</dbReference>
<keyword evidence="7" id="KW-0540">Nuclease</keyword>
<dbReference type="SUPFAM" id="SSF51658">
    <property type="entry name" value="Xylose isomerase-like"/>
    <property type="match status" value="1"/>
</dbReference>
<dbReference type="Pfam" id="PF01261">
    <property type="entry name" value="AP_endonuc_2"/>
    <property type="match status" value="1"/>
</dbReference>
<dbReference type="InterPro" id="IPR036237">
    <property type="entry name" value="Xyl_isomerase-like_sf"/>
</dbReference>
<organism evidence="9 10">
    <name type="scientific">Alkaliphilus peptidifermentans DSM 18978</name>
    <dbReference type="NCBI Taxonomy" id="1120976"/>
    <lineage>
        <taxon>Bacteria</taxon>
        <taxon>Bacillati</taxon>
        <taxon>Bacillota</taxon>
        <taxon>Clostridia</taxon>
        <taxon>Peptostreptococcales</taxon>
        <taxon>Natronincolaceae</taxon>
        <taxon>Alkaliphilus</taxon>
    </lineage>
</organism>
<evidence type="ECO:0000259" key="8">
    <source>
        <dbReference type="Pfam" id="PF01261"/>
    </source>
</evidence>
<feature type="binding site" evidence="7">
    <location>
        <position position="224"/>
    </location>
    <ligand>
        <name>Zn(2+)</name>
        <dbReference type="ChEBI" id="CHEBI:29105"/>
        <label>3</label>
    </ligand>
</feature>
<evidence type="ECO:0000313" key="10">
    <source>
        <dbReference type="Proteomes" id="UP000198636"/>
    </source>
</evidence>
<feature type="domain" description="Xylose isomerase-like TIM barrel" evidence="8">
    <location>
        <begin position="19"/>
        <end position="283"/>
    </location>
</feature>
<dbReference type="GO" id="GO:0008270">
    <property type="term" value="F:zinc ion binding"/>
    <property type="evidence" value="ECO:0007669"/>
    <property type="project" value="UniProtKB-UniRule"/>
</dbReference>
<feature type="binding site" evidence="7">
    <location>
        <position position="211"/>
    </location>
    <ligand>
        <name>Zn(2+)</name>
        <dbReference type="ChEBI" id="CHEBI:29105"/>
        <label>2</label>
    </ligand>
</feature>
<evidence type="ECO:0000256" key="6">
    <source>
        <dbReference type="ARBA" id="ARBA00023204"/>
    </source>
</evidence>
<feature type="binding site" evidence="7">
    <location>
        <position position="176"/>
    </location>
    <ligand>
        <name>Zn(2+)</name>
        <dbReference type="ChEBI" id="CHEBI:29105"/>
        <label>2</label>
    </ligand>
</feature>
<evidence type="ECO:0000256" key="5">
    <source>
        <dbReference type="ARBA" id="ARBA00022833"/>
    </source>
</evidence>
<sequence length="283" mass="31895">MKLGSHVSVSGKGLLSAVKEAISYNADTFMIYTGAPQNTRRKNIEDMFIGEGLSLMKEYGIEDFIVHAPYIMNFASPNKETFQMSVDFLAKEIVRTEAMGAPYIVMHPGAHVGSGEEIGLQRIVEGLNEVITSKQRVKIALELMAGKGTELNYKFEHSAYIMDKVKYPDKLTVCFDTCHTHDAGYDIINDFDGVMDYFDRIIGIERLEVFHINGSLNQRGKRKDRHANIGADENNPKGKDYIGLKALKYIVHHEAALGKPCILETPWIDKKTNLYKEEIIMLK</sequence>
<keyword evidence="4 7" id="KW-0378">Hydrolase</keyword>
<feature type="binding site" evidence="7">
    <location>
        <position position="142"/>
    </location>
    <ligand>
        <name>Zn(2+)</name>
        <dbReference type="ChEBI" id="CHEBI:29105"/>
        <label>2</label>
    </ligand>
</feature>
<comment type="function">
    <text evidence="7">Endonuclease IV plays a role in DNA repair. It cleaves phosphodiester bonds at apurinic or apyrimidinic (AP) sites, generating a 3'-hydroxyl group and a 5'-terminal sugar phosphate.</text>
</comment>
<gene>
    <name evidence="7" type="primary">nfo</name>
    <name evidence="9" type="ORF">SAMN03080606_01648</name>
</gene>
<feature type="binding site" evidence="7">
    <location>
        <position position="226"/>
    </location>
    <ligand>
        <name>Zn(2+)</name>
        <dbReference type="ChEBI" id="CHEBI:29105"/>
        <label>3</label>
    </ligand>
</feature>
<dbReference type="GO" id="GO:0008833">
    <property type="term" value="F:deoxyribonuclease IV (phage-T4-induced) activity"/>
    <property type="evidence" value="ECO:0007669"/>
    <property type="project" value="UniProtKB-UniRule"/>
</dbReference>
<dbReference type="Gene3D" id="3.20.20.150">
    <property type="entry name" value="Divalent-metal-dependent TIM barrel enzymes"/>
    <property type="match status" value="1"/>
</dbReference>
<comment type="cofactor">
    <cofactor evidence="7">
        <name>Zn(2+)</name>
        <dbReference type="ChEBI" id="CHEBI:29105"/>
    </cofactor>
    <text evidence="7">Binds 3 Zn(2+) ions.</text>
</comment>
<proteinExistence type="inferred from homology"/>
<keyword evidence="7 9" id="KW-0255">Endonuclease</keyword>
<dbReference type="GO" id="GO:0008081">
    <property type="term" value="F:phosphoric diester hydrolase activity"/>
    <property type="evidence" value="ECO:0007669"/>
    <property type="project" value="TreeGrafter"/>
</dbReference>
<dbReference type="NCBIfam" id="NF002196">
    <property type="entry name" value="PRK01060.1-1"/>
    <property type="match status" value="1"/>
</dbReference>
<dbReference type="PROSITE" id="PS00729">
    <property type="entry name" value="AP_NUCLEASE_F2_1"/>
    <property type="match status" value="1"/>
</dbReference>
<dbReference type="PROSITE" id="PS51432">
    <property type="entry name" value="AP_NUCLEASE_F2_4"/>
    <property type="match status" value="1"/>
</dbReference>
<dbReference type="Proteomes" id="UP000198636">
    <property type="component" value="Unassembled WGS sequence"/>
</dbReference>
<evidence type="ECO:0000256" key="3">
    <source>
        <dbReference type="ARBA" id="ARBA00022763"/>
    </source>
</evidence>
<dbReference type="EC" id="3.1.21.2" evidence="7"/>
<dbReference type="GO" id="GO:0003677">
    <property type="term" value="F:DNA binding"/>
    <property type="evidence" value="ECO:0007669"/>
    <property type="project" value="InterPro"/>
</dbReference>
<keyword evidence="6 7" id="KW-0234">DNA repair</keyword>
<name>A0A1G5GDW6_9FIRM</name>
<keyword evidence="2 7" id="KW-0479">Metal-binding</keyword>
<feature type="binding site" evidence="7">
    <location>
        <position position="142"/>
    </location>
    <ligand>
        <name>Zn(2+)</name>
        <dbReference type="ChEBI" id="CHEBI:29105"/>
        <label>1</label>
    </ligand>
</feature>
<comment type="catalytic activity">
    <reaction evidence="7">
        <text>Endonucleolytic cleavage to 5'-phosphooligonucleotide end-products.</text>
        <dbReference type="EC" id="3.1.21.2"/>
    </reaction>
</comment>
<dbReference type="HAMAP" id="MF_00152">
    <property type="entry name" value="Nfo"/>
    <property type="match status" value="1"/>
</dbReference>
<dbReference type="PANTHER" id="PTHR21445">
    <property type="entry name" value="ENDONUCLEASE IV ENDODEOXYRIBONUCLEASE IV"/>
    <property type="match status" value="1"/>
</dbReference>
<comment type="similarity">
    <text evidence="1 7">Belongs to the AP endonuclease 2 family.</text>
</comment>
<dbReference type="InterPro" id="IPR013022">
    <property type="entry name" value="Xyl_isomerase-like_TIM-brl"/>
</dbReference>
<feature type="binding site" evidence="7">
    <location>
        <position position="179"/>
    </location>
    <ligand>
        <name>Zn(2+)</name>
        <dbReference type="ChEBI" id="CHEBI:29105"/>
        <label>3</label>
    </ligand>
</feature>
<dbReference type="SMART" id="SM00518">
    <property type="entry name" value="AP2Ec"/>
    <property type="match status" value="1"/>
</dbReference>
<feature type="binding site" evidence="7">
    <location>
        <position position="264"/>
    </location>
    <ligand>
        <name>Zn(2+)</name>
        <dbReference type="ChEBI" id="CHEBI:29105"/>
        <label>2</label>
    </ligand>
</feature>
<accession>A0A1G5GDW6</accession>
<dbReference type="CDD" id="cd00019">
    <property type="entry name" value="AP2Ec"/>
    <property type="match status" value="1"/>
</dbReference>
<evidence type="ECO:0000313" key="9">
    <source>
        <dbReference type="EMBL" id="SCY49517.1"/>
    </source>
</evidence>
<reference evidence="9 10" key="1">
    <citation type="submission" date="2016-10" db="EMBL/GenBank/DDBJ databases">
        <authorList>
            <person name="de Groot N.N."/>
        </authorList>
    </citation>
    <scope>NUCLEOTIDE SEQUENCE [LARGE SCALE GENOMIC DNA]</scope>
    <source>
        <strain evidence="9 10">DSM 18978</strain>
    </source>
</reference>
<keyword evidence="10" id="KW-1185">Reference proteome</keyword>
<keyword evidence="3 7" id="KW-0227">DNA damage</keyword>
<protein>
    <recommendedName>
        <fullName evidence="7">Probable endonuclease 4</fullName>
        <ecNumber evidence="7">3.1.21.2</ecNumber>
    </recommendedName>
    <alternativeName>
        <fullName evidence="7">Endodeoxyribonuclease IV</fullName>
    </alternativeName>
    <alternativeName>
        <fullName evidence="7">Endonuclease IV</fullName>
    </alternativeName>
</protein>
<dbReference type="NCBIfam" id="TIGR00587">
    <property type="entry name" value="nfo"/>
    <property type="match status" value="1"/>
</dbReference>
<evidence type="ECO:0000256" key="1">
    <source>
        <dbReference type="ARBA" id="ARBA00005340"/>
    </source>
</evidence>
<dbReference type="GO" id="GO:0003906">
    <property type="term" value="F:DNA-(apurinic or apyrimidinic site) endonuclease activity"/>
    <property type="evidence" value="ECO:0007669"/>
    <property type="project" value="TreeGrafter"/>
</dbReference>
<dbReference type="PROSITE" id="PS00731">
    <property type="entry name" value="AP_NUCLEASE_F2_3"/>
    <property type="match status" value="1"/>
</dbReference>
<dbReference type="EMBL" id="FMUS01000009">
    <property type="protein sequence ID" value="SCY49517.1"/>
    <property type="molecule type" value="Genomic_DNA"/>
</dbReference>
<evidence type="ECO:0000256" key="4">
    <source>
        <dbReference type="ARBA" id="ARBA00022801"/>
    </source>
</evidence>
<dbReference type="STRING" id="1120976.SAMN03080606_01648"/>
<evidence type="ECO:0000256" key="2">
    <source>
        <dbReference type="ARBA" id="ARBA00022723"/>
    </source>
</evidence>
<dbReference type="InterPro" id="IPR001719">
    <property type="entry name" value="AP_endonuc_2"/>
</dbReference>
<dbReference type="FunFam" id="3.20.20.150:FF:000001">
    <property type="entry name" value="Probable endonuclease 4"/>
    <property type="match status" value="1"/>
</dbReference>
<feature type="binding site" evidence="7">
    <location>
        <position position="67"/>
    </location>
    <ligand>
        <name>Zn(2+)</name>
        <dbReference type="ChEBI" id="CHEBI:29105"/>
        <label>1</label>
    </ligand>
</feature>
<dbReference type="AlphaFoldDB" id="A0A1G5GDW6"/>
<dbReference type="OrthoDB" id="9805666at2"/>
<feature type="binding site" evidence="7">
    <location>
        <position position="107"/>
    </location>
    <ligand>
        <name>Zn(2+)</name>
        <dbReference type="ChEBI" id="CHEBI:29105"/>
        <label>1</label>
    </ligand>
</feature>
<dbReference type="GO" id="GO:0006284">
    <property type="term" value="P:base-excision repair"/>
    <property type="evidence" value="ECO:0007669"/>
    <property type="project" value="TreeGrafter"/>
</dbReference>
<dbReference type="RefSeq" id="WP_091542150.1">
    <property type="nucleotide sequence ID" value="NZ_FMUS01000009.1"/>
</dbReference>
<keyword evidence="5 7" id="KW-0862">Zinc</keyword>
<evidence type="ECO:0000256" key="7">
    <source>
        <dbReference type="HAMAP-Rule" id="MF_00152"/>
    </source>
</evidence>
<dbReference type="PANTHER" id="PTHR21445:SF0">
    <property type="entry name" value="APURINIC-APYRIMIDINIC ENDONUCLEASE"/>
    <property type="match status" value="1"/>
</dbReference>